<dbReference type="AlphaFoldDB" id="A0A9P7YLW9"/>
<keyword evidence="2" id="KW-1185">Reference proteome</keyword>
<proteinExistence type="predicted"/>
<dbReference type="EMBL" id="MU251417">
    <property type="protein sequence ID" value="KAG9235990.1"/>
    <property type="molecule type" value="Genomic_DNA"/>
</dbReference>
<evidence type="ECO:0000313" key="1">
    <source>
        <dbReference type="EMBL" id="KAG9235990.1"/>
    </source>
</evidence>
<protein>
    <submittedName>
        <fullName evidence="1">Uncharacterized protein</fullName>
    </submittedName>
</protein>
<comment type="caution">
    <text evidence="1">The sequence shown here is derived from an EMBL/GenBank/DDBJ whole genome shotgun (WGS) entry which is preliminary data.</text>
</comment>
<accession>A0A9P7YLW9</accession>
<evidence type="ECO:0000313" key="2">
    <source>
        <dbReference type="Proteomes" id="UP000824998"/>
    </source>
</evidence>
<organism evidence="1 2">
    <name type="scientific">Amylocarpus encephaloides</name>
    <dbReference type="NCBI Taxonomy" id="45428"/>
    <lineage>
        <taxon>Eukaryota</taxon>
        <taxon>Fungi</taxon>
        <taxon>Dikarya</taxon>
        <taxon>Ascomycota</taxon>
        <taxon>Pezizomycotina</taxon>
        <taxon>Leotiomycetes</taxon>
        <taxon>Helotiales</taxon>
        <taxon>Helotiales incertae sedis</taxon>
        <taxon>Amylocarpus</taxon>
    </lineage>
</organism>
<reference evidence="1" key="1">
    <citation type="journal article" date="2021" name="IMA Fungus">
        <title>Genomic characterization of three marine fungi, including Emericellopsis atlantica sp. nov. with signatures of a generalist lifestyle and marine biomass degradation.</title>
        <authorList>
            <person name="Hagestad O.C."/>
            <person name="Hou L."/>
            <person name="Andersen J.H."/>
            <person name="Hansen E.H."/>
            <person name="Altermark B."/>
            <person name="Li C."/>
            <person name="Kuhnert E."/>
            <person name="Cox R.J."/>
            <person name="Crous P.W."/>
            <person name="Spatafora J.W."/>
            <person name="Lail K."/>
            <person name="Amirebrahimi M."/>
            <person name="Lipzen A."/>
            <person name="Pangilinan J."/>
            <person name="Andreopoulos W."/>
            <person name="Hayes R.D."/>
            <person name="Ng V."/>
            <person name="Grigoriev I.V."/>
            <person name="Jackson S.A."/>
            <person name="Sutton T.D.S."/>
            <person name="Dobson A.D.W."/>
            <person name="Rama T."/>
        </authorList>
    </citation>
    <scope>NUCLEOTIDE SEQUENCE</scope>
    <source>
        <strain evidence="1">TRa018bII</strain>
    </source>
</reference>
<sequence length="85" mass="9270">MASLRSPGSGHPTGHWLISELLLPCCTLEVFGLALSVLYLETPSSPMHHAILRTACVHTNHSKSFAPSRVVLVDWLYSSVGCEPR</sequence>
<gene>
    <name evidence="1" type="ORF">BJ875DRAFT_457580</name>
</gene>
<dbReference type="Proteomes" id="UP000824998">
    <property type="component" value="Unassembled WGS sequence"/>
</dbReference>
<name>A0A9P7YLW9_9HELO</name>